<evidence type="ECO:0008006" key="4">
    <source>
        <dbReference type="Google" id="ProtNLM"/>
    </source>
</evidence>
<evidence type="ECO:0000313" key="2">
    <source>
        <dbReference type="EMBL" id="KAF9450500.1"/>
    </source>
</evidence>
<dbReference type="Gene3D" id="1.20.1280.50">
    <property type="match status" value="1"/>
</dbReference>
<comment type="caution">
    <text evidence="2">The sequence shown here is derived from an EMBL/GenBank/DDBJ whole genome shotgun (WGS) entry which is preliminary data.</text>
</comment>
<proteinExistence type="predicted"/>
<feature type="region of interest" description="Disordered" evidence="1">
    <location>
        <begin position="472"/>
        <end position="493"/>
    </location>
</feature>
<evidence type="ECO:0000313" key="3">
    <source>
        <dbReference type="Proteomes" id="UP000807342"/>
    </source>
</evidence>
<feature type="compositionally biased region" description="Polar residues" evidence="1">
    <location>
        <begin position="472"/>
        <end position="485"/>
    </location>
</feature>
<dbReference type="EMBL" id="MU151103">
    <property type="protein sequence ID" value="KAF9450500.1"/>
    <property type="molecule type" value="Genomic_DNA"/>
</dbReference>
<dbReference type="SUPFAM" id="SSF52047">
    <property type="entry name" value="RNI-like"/>
    <property type="match status" value="1"/>
</dbReference>
<dbReference type="InterPro" id="IPR032675">
    <property type="entry name" value="LRR_dom_sf"/>
</dbReference>
<evidence type="ECO:0000256" key="1">
    <source>
        <dbReference type="SAM" id="MobiDB-lite"/>
    </source>
</evidence>
<dbReference type="OrthoDB" id="3248197at2759"/>
<dbReference type="AlphaFoldDB" id="A0A9P5XJ47"/>
<gene>
    <name evidence="2" type="ORF">P691DRAFT_810177</name>
</gene>
<organism evidence="2 3">
    <name type="scientific">Macrolepiota fuliginosa MF-IS2</name>
    <dbReference type="NCBI Taxonomy" id="1400762"/>
    <lineage>
        <taxon>Eukaryota</taxon>
        <taxon>Fungi</taxon>
        <taxon>Dikarya</taxon>
        <taxon>Basidiomycota</taxon>
        <taxon>Agaricomycotina</taxon>
        <taxon>Agaricomycetes</taxon>
        <taxon>Agaricomycetidae</taxon>
        <taxon>Agaricales</taxon>
        <taxon>Agaricineae</taxon>
        <taxon>Agaricaceae</taxon>
        <taxon>Macrolepiota</taxon>
    </lineage>
</organism>
<protein>
    <recommendedName>
        <fullName evidence="4">F-box domain-containing protein</fullName>
    </recommendedName>
</protein>
<name>A0A9P5XJ47_9AGAR</name>
<sequence>MIPALEQKQNINYVPTPEEASDIKIGLMGSEERLCALELQIGHFQDRLDELSMGKERLSIDIAKYRSILAPVRRLIPEILQEIFYHCLPTCHNGTMSNRDTPLLLGRVCSQWRQVAYSTPRLWTSIHIVIPATEPYSPAAPTDNSVMLSAVSSWLSRSGVLPLSISLSSSVYSLDPTIPTNQLIRPFLDLLTPLASRWKQVAFRIENYDWADFFNRYSANDVPLLEKVHFDGLQVPRPPSGETCPPDFAAAVRKGGILHAPQLRSVSIPRYAVQVLQLPLRWSELIELNLSDGAFSLHDTLKALAQCPSLLDCSISVSDWYDTVVYGESNEPPKVVLPKLEVLTLKDDMGRYGIPLLLGSLIAPQLRHLSFRLGMNWGGEVYLDMGSWLRAFRIFFGGLIEPLQELDLSANALPGDVVVEVLEMLPGLKRLSIESFGKAETGLDEQAPFVWTIPNSFNFTDVQLKMFIPNTSSAIPPPHAQTSRNSSDADSDFDADIDTREAASPASRSGNKPVIGCLCPNLEVFSCSGAMFSESLLIDFLHARAVRHRELRVAHLRKVNVKFVPGRKKSEDFADQVKELAEQTGISVFLNYIKPLVLPASMRRNTSFSPYQGIQVEEDLDYVLVPANFGF</sequence>
<accession>A0A9P5XJ47</accession>
<dbReference type="Gene3D" id="3.80.10.10">
    <property type="entry name" value="Ribonuclease Inhibitor"/>
    <property type="match status" value="1"/>
</dbReference>
<reference evidence="2" key="1">
    <citation type="submission" date="2020-11" db="EMBL/GenBank/DDBJ databases">
        <authorList>
            <consortium name="DOE Joint Genome Institute"/>
            <person name="Ahrendt S."/>
            <person name="Riley R."/>
            <person name="Andreopoulos W."/>
            <person name="Labutti K."/>
            <person name="Pangilinan J."/>
            <person name="Ruiz-Duenas F.J."/>
            <person name="Barrasa J.M."/>
            <person name="Sanchez-Garcia M."/>
            <person name="Camarero S."/>
            <person name="Miyauchi S."/>
            <person name="Serrano A."/>
            <person name="Linde D."/>
            <person name="Babiker R."/>
            <person name="Drula E."/>
            <person name="Ayuso-Fernandez I."/>
            <person name="Pacheco R."/>
            <person name="Padilla G."/>
            <person name="Ferreira P."/>
            <person name="Barriuso J."/>
            <person name="Kellner H."/>
            <person name="Castanera R."/>
            <person name="Alfaro M."/>
            <person name="Ramirez L."/>
            <person name="Pisabarro A.G."/>
            <person name="Kuo A."/>
            <person name="Tritt A."/>
            <person name="Lipzen A."/>
            <person name="He G."/>
            <person name="Yan M."/>
            <person name="Ng V."/>
            <person name="Cullen D."/>
            <person name="Martin F."/>
            <person name="Rosso M.-N."/>
            <person name="Henrissat B."/>
            <person name="Hibbett D."/>
            <person name="Martinez A.T."/>
            <person name="Grigoriev I.V."/>
        </authorList>
    </citation>
    <scope>NUCLEOTIDE SEQUENCE</scope>
    <source>
        <strain evidence="2">MF-IS2</strain>
    </source>
</reference>
<keyword evidence="3" id="KW-1185">Reference proteome</keyword>
<dbReference type="Proteomes" id="UP000807342">
    <property type="component" value="Unassembled WGS sequence"/>
</dbReference>